<dbReference type="Proteomes" id="UP000439903">
    <property type="component" value="Unassembled WGS sequence"/>
</dbReference>
<organism evidence="1 2">
    <name type="scientific">Gigaspora margarita</name>
    <dbReference type="NCBI Taxonomy" id="4874"/>
    <lineage>
        <taxon>Eukaryota</taxon>
        <taxon>Fungi</taxon>
        <taxon>Fungi incertae sedis</taxon>
        <taxon>Mucoromycota</taxon>
        <taxon>Glomeromycotina</taxon>
        <taxon>Glomeromycetes</taxon>
        <taxon>Diversisporales</taxon>
        <taxon>Gigasporaceae</taxon>
        <taxon>Gigaspora</taxon>
    </lineage>
</organism>
<comment type="caution">
    <text evidence="1">The sequence shown here is derived from an EMBL/GenBank/DDBJ whole genome shotgun (WGS) entry which is preliminary data.</text>
</comment>
<accession>A0A8H4AAR0</accession>
<protein>
    <submittedName>
        <fullName evidence="1">Uncharacterized protein</fullName>
    </submittedName>
</protein>
<keyword evidence="2" id="KW-1185">Reference proteome</keyword>
<proteinExistence type="predicted"/>
<dbReference type="AlphaFoldDB" id="A0A8H4AAR0"/>
<reference evidence="1 2" key="1">
    <citation type="journal article" date="2019" name="Environ. Microbiol.">
        <title>At the nexus of three kingdoms: the genome of the mycorrhizal fungus Gigaspora margarita provides insights into plant, endobacterial and fungal interactions.</title>
        <authorList>
            <person name="Venice F."/>
            <person name="Ghignone S."/>
            <person name="Salvioli di Fossalunga A."/>
            <person name="Amselem J."/>
            <person name="Novero M."/>
            <person name="Xianan X."/>
            <person name="Sedzielewska Toro K."/>
            <person name="Morin E."/>
            <person name="Lipzen A."/>
            <person name="Grigoriev I.V."/>
            <person name="Henrissat B."/>
            <person name="Martin F.M."/>
            <person name="Bonfante P."/>
        </authorList>
    </citation>
    <scope>NUCLEOTIDE SEQUENCE [LARGE SCALE GENOMIC DNA]</scope>
    <source>
        <strain evidence="1 2">BEG34</strain>
    </source>
</reference>
<evidence type="ECO:0000313" key="2">
    <source>
        <dbReference type="Proteomes" id="UP000439903"/>
    </source>
</evidence>
<sequence>MTRVSSDIISSAITITWTYTQQTNVLPSILSVIDSMTKNTFIFSNIINLSAPSYLWTVNLPVDTYYFVKNDCFDDKNPGLSSLVQPLLPPNKLPISRTIIFI</sequence>
<dbReference type="EMBL" id="WTPW01000850">
    <property type="protein sequence ID" value="KAF0474725.1"/>
    <property type="molecule type" value="Genomic_DNA"/>
</dbReference>
<evidence type="ECO:0000313" key="1">
    <source>
        <dbReference type="EMBL" id="KAF0474725.1"/>
    </source>
</evidence>
<gene>
    <name evidence="1" type="ORF">F8M41_024659</name>
</gene>
<name>A0A8H4AAR0_GIGMA</name>